<feature type="transmembrane region" description="Helical" evidence="6">
    <location>
        <begin position="248"/>
        <end position="269"/>
    </location>
</feature>
<feature type="transmembrane region" description="Helical" evidence="6">
    <location>
        <begin position="213"/>
        <end position="236"/>
    </location>
</feature>
<dbReference type="AlphaFoldDB" id="A0A1E5QDD4"/>
<dbReference type="Pfam" id="PF03631">
    <property type="entry name" value="Virul_fac_BrkB"/>
    <property type="match status" value="1"/>
</dbReference>
<feature type="transmembrane region" description="Helical" evidence="6">
    <location>
        <begin position="93"/>
        <end position="112"/>
    </location>
</feature>
<dbReference type="NCBIfam" id="TIGR00765">
    <property type="entry name" value="yihY_not_rbn"/>
    <property type="match status" value="1"/>
</dbReference>
<reference evidence="7" key="1">
    <citation type="submission" date="2016-09" db="EMBL/GenBank/DDBJ databases">
        <title>Draft genome of thermotolerant cyanobacterium Desertifilum sp. strain IPPAS B-1220.</title>
        <authorList>
            <person name="Sinetova M.A."/>
            <person name="Bolakhan K."/>
            <person name="Zayadan B.K."/>
            <person name="Mironov K.S."/>
            <person name="Ustinova V."/>
            <person name="Kupriyanova E.V."/>
            <person name="Sidorov R.A."/>
            <person name="Skrypnik A.N."/>
            <person name="Gogoleva N.E."/>
            <person name="Gogolev Y.V."/>
            <person name="Los D.A."/>
        </authorList>
    </citation>
    <scope>NUCLEOTIDE SEQUENCE [LARGE SCALE GENOMIC DNA]</scope>
    <source>
        <strain evidence="7">IPPAS B-1220</strain>
    </source>
</reference>
<dbReference type="RefSeq" id="WP_069969777.1">
    <property type="nucleotide sequence ID" value="NZ_CM124774.1"/>
</dbReference>
<keyword evidence="4 6" id="KW-1133">Transmembrane helix</keyword>
<dbReference type="EMBL" id="MJGC01000121">
    <property type="protein sequence ID" value="OEJ72584.1"/>
    <property type="molecule type" value="Genomic_DNA"/>
</dbReference>
<feature type="transmembrane region" description="Helical" evidence="6">
    <location>
        <begin position="179"/>
        <end position="201"/>
    </location>
</feature>
<dbReference type="PANTHER" id="PTHR30213:SF1">
    <property type="entry name" value="INNER MEMBRANE PROTEIN YHJD"/>
    <property type="match status" value="1"/>
</dbReference>
<keyword evidence="3 6" id="KW-0812">Transmembrane</keyword>
<evidence type="ECO:0000256" key="6">
    <source>
        <dbReference type="SAM" id="Phobius"/>
    </source>
</evidence>
<evidence type="ECO:0000256" key="4">
    <source>
        <dbReference type="ARBA" id="ARBA00022989"/>
    </source>
</evidence>
<keyword evidence="5 6" id="KW-0472">Membrane</keyword>
<evidence type="ECO:0000256" key="1">
    <source>
        <dbReference type="ARBA" id="ARBA00004651"/>
    </source>
</evidence>
<dbReference type="InterPro" id="IPR017039">
    <property type="entry name" value="Virul_fac_BrkB"/>
</dbReference>
<dbReference type="GO" id="GO:0005886">
    <property type="term" value="C:plasma membrane"/>
    <property type="evidence" value="ECO:0007669"/>
    <property type="project" value="UniProtKB-SubCell"/>
</dbReference>
<comment type="subcellular location">
    <subcellularLocation>
        <location evidence="1">Cell membrane</location>
        <topology evidence="1">Multi-pass membrane protein</topology>
    </subcellularLocation>
</comment>
<keyword evidence="2" id="KW-1003">Cell membrane</keyword>
<organism evidence="7">
    <name type="scientific">Desertifilum tharense IPPAS B-1220</name>
    <dbReference type="NCBI Taxonomy" id="1781255"/>
    <lineage>
        <taxon>Bacteria</taxon>
        <taxon>Bacillati</taxon>
        <taxon>Cyanobacteriota</taxon>
        <taxon>Cyanophyceae</taxon>
        <taxon>Desertifilales</taxon>
        <taxon>Desertifilaceae</taxon>
        <taxon>Desertifilum</taxon>
    </lineage>
</organism>
<dbReference type="PANTHER" id="PTHR30213">
    <property type="entry name" value="INNER MEMBRANE PROTEIN YHJD"/>
    <property type="match status" value="1"/>
</dbReference>
<sequence>MSVKQFWRLLKATFKEWSEDKASRLAAALAYYTVFSIAPVLVIAIAIAGAIFGEDAARGQIVGQIQGLVGREGAEVIETAIANAGQPDSNEGLIASLINIGLLIFGATGVFAELQGALNTIWEVAPKPNQGVWNFIRQRFLSFSMVLVIGFLLMVSLVVNAALATISGFMSGLLPGVDWVWQLVEFVISLGVITVLFALIFKFLPDVEIRWNDVWIGAAITAVLFTIGRSLLGLYLGQSAFGSTYGAAGSLVVIVAWVFYSAQILFFGAEFTQVYAHRYGSQIRPSENAIPLTEEDRAQQGIPRQEYLEEMARKYDRDSYDS</sequence>
<gene>
    <name evidence="7" type="ORF">BH720_24080</name>
</gene>
<evidence type="ECO:0000313" key="7">
    <source>
        <dbReference type="EMBL" id="OEJ72584.1"/>
    </source>
</evidence>
<feature type="transmembrane region" description="Helical" evidence="6">
    <location>
        <begin position="29"/>
        <end position="52"/>
    </location>
</feature>
<dbReference type="PIRSF" id="PIRSF035875">
    <property type="entry name" value="RNase_BN"/>
    <property type="match status" value="1"/>
</dbReference>
<dbReference type="STRING" id="1781255.BH720_24080"/>
<evidence type="ECO:0000256" key="3">
    <source>
        <dbReference type="ARBA" id="ARBA00022692"/>
    </source>
</evidence>
<accession>A0A1E5QDD4</accession>
<name>A0A1E5QDD4_9CYAN</name>
<dbReference type="OrthoDB" id="9797028at2"/>
<comment type="caution">
    <text evidence="7">The sequence shown here is derived from an EMBL/GenBank/DDBJ whole genome shotgun (WGS) entry which is preliminary data.</text>
</comment>
<evidence type="ECO:0000256" key="5">
    <source>
        <dbReference type="ARBA" id="ARBA00023136"/>
    </source>
</evidence>
<proteinExistence type="predicted"/>
<feature type="transmembrane region" description="Helical" evidence="6">
    <location>
        <begin position="140"/>
        <end position="159"/>
    </location>
</feature>
<evidence type="ECO:0000256" key="2">
    <source>
        <dbReference type="ARBA" id="ARBA00022475"/>
    </source>
</evidence>
<protein>
    <submittedName>
        <fullName evidence="7">Ribonuclease BN</fullName>
    </submittedName>
</protein>